<name>A0A1X0N509_9PSED</name>
<dbReference type="InterPro" id="IPR029058">
    <property type="entry name" value="AB_hydrolase_fold"/>
</dbReference>
<evidence type="ECO:0000256" key="4">
    <source>
        <dbReference type="ARBA" id="ARBA00022729"/>
    </source>
</evidence>
<evidence type="ECO:0000256" key="5">
    <source>
        <dbReference type="ARBA" id="ARBA00022801"/>
    </source>
</evidence>
<evidence type="ECO:0000256" key="8">
    <source>
        <dbReference type="SAM" id="SignalP"/>
    </source>
</evidence>
<dbReference type="Pfam" id="PF07519">
    <property type="entry name" value="Tannase"/>
    <property type="match status" value="1"/>
</dbReference>
<dbReference type="RefSeq" id="WP_083183593.1">
    <property type="nucleotide sequence ID" value="NZ_CBCRZR010000004.1"/>
</dbReference>
<dbReference type="GO" id="GO:0046872">
    <property type="term" value="F:metal ion binding"/>
    <property type="evidence" value="ECO:0007669"/>
    <property type="project" value="UniProtKB-KW"/>
</dbReference>
<dbReference type="PANTHER" id="PTHR33938:SF15">
    <property type="entry name" value="FERULOYL ESTERASE B-RELATED"/>
    <property type="match status" value="1"/>
</dbReference>
<keyword evidence="4 8" id="KW-0732">Signal</keyword>
<dbReference type="InterPro" id="IPR011118">
    <property type="entry name" value="Tannase/feruloyl_esterase"/>
</dbReference>
<evidence type="ECO:0000313" key="10">
    <source>
        <dbReference type="Proteomes" id="UP000192815"/>
    </source>
</evidence>
<keyword evidence="2" id="KW-0719">Serine esterase</keyword>
<dbReference type="SUPFAM" id="SSF53474">
    <property type="entry name" value="alpha/beta-Hydrolases"/>
    <property type="match status" value="1"/>
</dbReference>
<dbReference type="GO" id="GO:0052689">
    <property type="term" value="F:carboxylic ester hydrolase activity"/>
    <property type="evidence" value="ECO:0007669"/>
    <property type="project" value="UniProtKB-KW"/>
</dbReference>
<reference evidence="10" key="1">
    <citation type="submission" date="2017-02" db="EMBL/GenBank/DDBJ databases">
        <title>Pseudomonas floridae sp. nov., a novel pathogenic bacterial species isolated from tomato.</title>
        <authorList>
            <person name="Timilsina S."/>
            <person name="Vallad G.E."/>
            <person name="Jones J.B."/>
        </authorList>
    </citation>
    <scope>NUCLEOTIDE SEQUENCE [LARGE SCALE GENOMIC DNA]</scope>
    <source>
        <strain evidence="10">GEV388</strain>
    </source>
</reference>
<dbReference type="STRING" id="1958950.BZK31_14180"/>
<sequence>MKPSMPSRSSLVALLVTSVFTLTPALAKTSSATATDTFAALAVVKPVSACTALTQVDLEDIGGAGSRVTSVSESTRENVAVCVVEGLLAPQIGFRLELPTTTWAQRYLQVGCGGLCGRIDMKAGAAQHCQPLRTGAFAVASTDMGHKAADTSFGDDPQKRADFAHRGIHLTAFASKKLINAFYGQKAKYAYFTGCSDGGREALIEAQRYPEDFDGIIAGAAALNFQVQNALYHAWMARSNTGPDGKPIMLASRLPILHKAVLAQCDVLDGQIDGLIAEPRLCHFDPAVVQCKASADAGKCLTSQEVETIRRFYEGPKDRVSGERLIVGGPQPGSELAWAGVFVPVAADQPIFSEKIAMESIRNLVFERNPAADFKLADLRFDESTFERLRPLHALYDATNPDLSSFASRGGKLILWHGWADPHISPLNTLAYHEAIEARMGKARAESFERLYMLPGVYHCGGGEGPSQIDLLTPVMAWVEKGRAPDAIVARQDRPDKGIGFGAPIANDTRPATANLPAFMTREDVSNRGRTRKVFPYPFMAEYDHKGYSKRANSYQRSEPLTTDKTPKWMGSGFFQPYAPMQGQSD</sequence>
<keyword evidence="3" id="KW-0479">Metal-binding</keyword>
<dbReference type="PANTHER" id="PTHR33938">
    <property type="entry name" value="FERULOYL ESTERASE B-RELATED"/>
    <property type="match status" value="1"/>
</dbReference>
<evidence type="ECO:0000256" key="3">
    <source>
        <dbReference type="ARBA" id="ARBA00022723"/>
    </source>
</evidence>
<gene>
    <name evidence="9" type="ORF">BZK31_14180</name>
</gene>
<evidence type="ECO:0000256" key="1">
    <source>
        <dbReference type="ARBA" id="ARBA00006249"/>
    </source>
</evidence>
<evidence type="ECO:0000256" key="2">
    <source>
        <dbReference type="ARBA" id="ARBA00022487"/>
    </source>
</evidence>
<accession>A0A1X0N509</accession>
<dbReference type="OrthoDB" id="7197884at2"/>
<dbReference type="EMBL" id="MUIO01000053">
    <property type="protein sequence ID" value="ORC58643.1"/>
    <property type="molecule type" value="Genomic_DNA"/>
</dbReference>
<keyword evidence="6" id="KW-0106">Calcium</keyword>
<evidence type="ECO:0000256" key="7">
    <source>
        <dbReference type="ARBA" id="ARBA00023157"/>
    </source>
</evidence>
<evidence type="ECO:0000313" key="9">
    <source>
        <dbReference type="EMBL" id="ORC58643.1"/>
    </source>
</evidence>
<protein>
    <submittedName>
        <fullName evidence="9">Tannase</fullName>
    </submittedName>
</protein>
<proteinExistence type="inferred from homology"/>
<dbReference type="Gene3D" id="3.40.50.1820">
    <property type="entry name" value="alpha/beta hydrolase"/>
    <property type="match status" value="1"/>
</dbReference>
<keyword evidence="7" id="KW-1015">Disulfide bond</keyword>
<feature type="chain" id="PRO_5012055034" evidence="8">
    <location>
        <begin position="28"/>
        <end position="586"/>
    </location>
</feature>
<organism evidence="9 10">
    <name type="scientific">Pseudomonas floridensis</name>
    <dbReference type="NCBI Taxonomy" id="1958950"/>
    <lineage>
        <taxon>Bacteria</taxon>
        <taxon>Pseudomonadati</taxon>
        <taxon>Pseudomonadota</taxon>
        <taxon>Gammaproteobacteria</taxon>
        <taxon>Pseudomonadales</taxon>
        <taxon>Pseudomonadaceae</taxon>
        <taxon>Pseudomonas</taxon>
    </lineage>
</organism>
<dbReference type="Proteomes" id="UP000192815">
    <property type="component" value="Unassembled WGS sequence"/>
</dbReference>
<evidence type="ECO:0000256" key="6">
    <source>
        <dbReference type="ARBA" id="ARBA00022837"/>
    </source>
</evidence>
<comment type="similarity">
    <text evidence="1">Belongs to the tannase family.</text>
</comment>
<feature type="signal peptide" evidence="8">
    <location>
        <begin position="1"/>
        <end position="27"/>
    </location>
</feature>
<comment type="caution">
    <text evidence="9">The sequence shown here is derived from an EMBL/GenBank/DDBJ whole genome shotgun (WGS) entry which is preliminary data.</text>
</comment>
<keyword evidence="5" id="KW-0378">Hydrolase</keyword>
<dbReference type="AlphaFoldDB" id="A0A1X0N509"/>
<keyword evidence="10" id="KW-1185">Reference proteome</keyword>